<dbReference type="Gene3D" id="1.50.10.10">
    <property type="match status" value="1"/>
</dbReference>
<keyword evidence="3" id="KW-0378">Hydrolase</keyword>
<dbReference type="SUPFAM" id="SSF48208">
    <property type="entry name" value="Six-hairpin glycosidases"/>
    <property type="match status" value="1"/>
</dbReference>
<accession>A0AB39SQ05</accession>
<protein>
    <submittedName>
        <fullName evidence="3">Glycoside hydrolase family 15 protein</fullName>
    </submittedName>
</protein>
<dbReference type="InterPro" id="IPR012341">
    <property type="entry name" value="6hp_glycosidase-like_sf"/>
</dbReference>
<dbReference type="AlphaFoldDB" id="A0AB39SQ05"/>
<dbReference type="PANTHER" id="PTHR31616">
    <property type="entry name" value="TREHALASE"/>
    <property type="match status" value="1"/>
</dbReference>
<dbReference type="PANTHER" id="PTHR31616:SF10">
    <property type="entry name" value="TREHALASE"/>
    <property type="match status" value="1"/>
</dbReference>
<reference evidence="3" key="1">
    <citation type="submission" date="2024-07" db="EMBL/GenBank/DDBJ databases">
        <authorList>
            <person name="Yu S.T."/>
        </authorList>
    </citation>
    <scope>NUCLEOTIDE SEQUENCE</scope>
    <source>
        <strain evidence="3">R44</strain>
    </source>
</reference>
<feature type="domain" description="Trehalase-like N-terminal" evidence="2">
    <location>
        <begin position="16"/>
        <end position="152"/>
    </location>
</feature>
<name>A0AB39SQ05_9ACTN</name>
<dbReference type="RefSeq" id="WP_369142571.1">
    <property type="nucleotide sequence ID" value="NZ_CP163444.1"/>
</dbReference>
<feature type="domain" description="GH15-like" evidence="1">
    <location>
        <begin position="240"/>
        <end position="578"/>
    </location>
</feature>
<gene>
    <name evidence="3" type="ORF">AB5J54_04500</name>
</gene>
<dbReference type="InterPro" id="IPR045582">
    <property type="entry name" value="Trehalase-like_N"/>
</dbReference>
<proteinExistence type="predicted"/>
<sequence>MTSPARRGRPDPHALRDYALLADGERGALVGPRGDIVWMCAPAWDDDAVFAALIGGDGWYSVTPDGPFVWGGYYEPGSLIWRSRWITLDGIVECREALLHPGDPHRAVVLRRILAVDCEARLNVELSLAAGFGRAPMRKTRRDDQGRWTGRAGDLYVRFSGAPDARPVEGGLCTTVTLEAGAHHDLVLEVSDLPPPAPETADGLWRATEAGWDGCVPDLAGTLGRRDARHAYAVMAGLTSTAGGTVAAATTSLPERAEQGRNYDYRYVWLRDQAFVGQAAAATGGQRLLDDSLRFVTARLLEHGSRLAPAYTAAGRAVPERRDLDLPGYPGGYDVVGNRVGHQFQLDVFGEVLLLLAAGARHDRLDADGWRAALTAADAIAARRAEPDAGIWELHADHWTHSRLVCAAGLRAIAAVAPRASGGRAAGWEALADAIVAETSAACLHRTGRWQRSPTDDGVDAALLLPALRGALPADDPRTLATLRAVRTDLARDHFVYRFRHDRRPLEDAEGAFLLCGFALAMAELQQGEDVEAVRWFERNRAACGPPGLYAEEFDVAQRQLRGNLPQTFVHALMLETAARLGRTRK</sequence>
<evidence type="ECO:0000313" key="3">
    <source>
        <dbReference type="EMBL" id="XDQ69827.1"/>
    </source>
</evidence>
<evidence type="ECO:0000259" key="1">
    <source>
        <dbReference type="Pfam" id="PF00723"/>
    </source>
</evidence>
<dbReference type="EMBL" id="CP163444">
    <property type="protein sequence ID" value="XDQ69827.1"/>
    <property type="molecule type" value="Genomic_DNA"/>
</dbReference>
<dbReference type="GO" id="GO:0015927">
    <property type="term" value="F:trehalase activity"/>
    <property type="evidence" value="ECO:0007669"/>
    <property type="project" value="TreeGrafter"/>
</dbReference>
<dbReference type="InterPro" id="IPR008928">
    <property type="entry name" value="6-hairpin_glycosidase_sf"/>
</dbReference>
<dbReference type="Pfam" id="PF19291">
    <property type="entry name" value="TREH_N"/>
    <property type="match status" value="1"/>
</dbReference>
<dbReference type="GO" id="GO:0005993">
    <property type="term" value="P:trehalose catabolic process"/>
    <property type="evidence" value="ECO:0007669"/>
    <property type="project" value="TreeGrafter"/>
</dbReference>
<evidence type="ECO:0000259" key="2">
    <source>
        <dbReference type="Pfam" id="PF19291"/>
    </source>
</evidence>
<organism evidence="3">
    <name type="scientific">Streptomyces sp. R44</name>
    <dbReference type="NCBI Taxonomy" id="3238633"/>
    <lineage>
        <taxon>Bacteria</taxon>
        <taxon>Bacillati</taxon>
        <taxon>Actinomycetota</taxon>
        <taxon>Actinomycetes</taxon>
        <taxon>Kitasatosporales</taxon>
        <taxon>Streptomycetaceae</taxon>
        <taxon>Streptomyces</taxon>
    </lineage>
</organism>
<dbReference type="Pfam" id="PF00723">
    <property type="entry name" value="Glyco_hydro_15"/>
    <property type="match status" value="1"/>
</dbReference>
<dbReference type="InterPro" id="IPR011613">
    <property type="entry name" value="GH15-like"/>
</dbReference>